<comment type="caution">
    <text evidence="2">The sequence shown here is derived from an EMBL/GenBank/DDBJ whole genome shotgun (WGS) entry which is preliminary data.</text>
</comment>
<dbReference type="AlphaFoldDB" id="A0A9E2F673"/>
<protein>
    <recommendedName>
        <fullName evidence="1">DRTGG domain-containing protein</fullName>
    </recommendedName>
</protein>
<dbReference type="EMBL" id="QLTW01000003">
    <property type="protein sequence ID" value="MBT9144298.1"/>
    <property type="molecule type" value="Genomic_DNA"/>
</dbReference>
<evidence type="ECO:0000259" key="1">
    <source>
        <dbReference type="Pfam" id="PF07085"/>
    </source>
</evidence>
<evidence type="ECO:0000313" key="2">
    <source>
        <dbReference type="EMBL" id="MBT9144298.1"/>
    </source>
</evidence>
<dbReference type="SUPFAM" id="SSF75138">
    <property type="entry name" value="HprK N-terminal domain-like"/>
    <property type="match status" value="1"/>
</dbReference>
<reference evidence="2 3" key="1">
    <citation type="journal article" date="2021" name="bioRxiv">
        <title>Unique metabolic strategies in Hadean analogues reveal hints for primordial physiology.</title>
        <authorList>
            <person name="Nobu M.K."/>
            <person name="Nakai R."/>
            <person name="Tamazawa S."/>
            <person name="Mori H."/>
            <person name="Toyoda A."/>
            <person name="Ijiri A."/>
            <person name="Suzuki S."/>
            <person name="Kurokawa K."/>
            <person name="Kamagata Y."/>
            <person name="Tamaki H."/>
        </authorList>
    </citation>
    <scope>NUCLEOTIDE SEQUENCE [LARGE SCALE GENOMIC DNA]</scope>
    <source>
        <strain evidence="2">BS525</strain>
    </source>
</reference>
<feature type="domain" description="DRTGG" evidence="1">
    <location>
        <begin position="6"/>
        <end position="103"/>
    </location>
</feature>
<organism evidence="2 3">
    <name type="scientific">Psychracetigena formicireducens</name>
    <dbReference type="NCBI Taxonomy" id="2986056"/>
    <lineage>
        <taxon>Bacteria</taxon>
        <taxon>Bacillati</taxon>
        <taxon>Candidatus Lithacetigenota</taxon>
        <taxon>Candidatus Psychracetigena</taxon>
    </lineage>
</organism>
<dbReference type="InterPro" id="IPR010766">
    <property type="entry name" value="DRTGG"/>
</dbReference>
<sequence length="113" mass="12344">MKLNYIVNLIKGRICVCQHLESIEIDKAWAADLMSDVLASPTEEALLITSLATPQIVRTAEMVGMVGIIIVSGKKTDDTILNLAEELDIPIVSTDLSLFETCGILYDHGLRSN</sequence>
<accession>A0A9E2F673</accession>
<dbReference type="Proteomes" id="UP000811545">
    <property type="component" value="Unassembled WGS sequence"/>
</dbReference>
<gene>
    <name evidence="2" type="ORF">DDT42_00130</name>
</gene>
<dbReference type="Pfam" id="PF07085">
    <property type="entry name" value="DRTGG"/>
    <property type="match status" value="1"/>
</dbReference>
<dbReference type="Gene3D" id="3.40.1390.20">
    <property type="entry name" value="HprK N-terminal domain-like"/>
    <property type="match status" value="1"/>
</dbReference>
<proteinExistence type="predicted"/>
<evidence type="ECO:0000313" key="3">
    <source>
        <dbReference type="Proteomes" id="UP000811545"/>
    </source>
</evidence>
<dbReference type="InterPro" id="IPR028979">
    <property type="entry name" value="Ser_kin/Pase_Hpr-like_N_sf"/>
</dbReference>
<name>A0A9E2F673_PSYF1</name>